<dbReference type="PANTHER" id="PTHR24559:SF450">
    <property type="entry name" value="RNA-DIRECTED DNA POLYMERASE HOMOLOG"/>
    <property type="match status" value="1"/>
</dbReference>
<dbReference type="EMBL" id="SSTE01005668">
    <property type="protein sequence ID" value="KAA0060562.1"/>
    <property type="molecule type" value="Genomic_DNA"/>
</dbReference>
<reference evidence="3 4" key="1">
    <citation type="submission" date="2019-08" db="EMBL/GenBank/DDBJ databases">
        <title>Draft genome sequences of two oriental melons (Cucumis melo L. var makuwa).</title>
        <authorList>
            <person name="Kwon S.-Y."/>
        </authorList>
    </citation>
    <scope>NUCLEOTIDE SEQUENCE [LARGE SCALE GENOMIC DNA]</scope>
    <source>
        <strain evidence="4">cv. Chang Bougi</strain>
        <strain evidence="3">cv. SW 3</strain>
        <tissue evidence="1">Leaf</tissue>
    </source>
</reference>
<dbReference type="Gene3D" id="3.10.10.10">
    <property type="entry name" value="HIV Type 1 Reverse Transcriptase, subunit A, domain 1"/>
    <property type="match status" value="2"/>
</dbReference>
<name>A0A5A7UXI1_CUCMM</name>
<proteinExistence type="predicted"/>
<dbReference type="EMBL" id="SSTD01015735">
    <property type="protein sequence ID" value="TYK02307.1"/>
    <property type="molecule type" value="Genomic_DNA"/>
</dbReference>
<evidence type="ECO:0000313" key="1">
    <source>
        <dbReference type="EMBL" id="KAA0060562.1"/>
    </source>
</evidence>
<dbReference type="Gene3D" id="3.30.70.270">
    <property type="match status" value="1"/>
</dbReference>
<dbReference type="InterPro" id="IPR043128">
    <property type="entry name" value="Rev_trsase/Diguanyl_cyclase"/>
</dbReference>
<dbReference type="InterPro" id="IPR043502">
    <property type="entry name" value="DNA/RNA_pol_sf"/>
</dbReference>
<evidence type="ECO:0008006" key="5">
    <source>
        <dbReference type="Google" id="ProtNLM"/>
    </source>
</evidence>
<dbReference type="SUPFAM" id="SSF56672">
    <property type="entry name" value="DNA/RNA polymerases"/>
    <property type="match status" value="1"/>
</dbReference>
<evidence type="ECO:0000313" key="4">
    <source>
        <dbReference type="Proteomes" id="UP000321947"/>
    </source>
</evidence>
<protein>
    <recommendedName>
        <fullName evidence="5">Mitochondrial protein</fullName>
    </recommendedName>
</protein>
<accession>A0A5A7UXI1</accession>
<dbReference type="AlphaFoldDB" id="A0A5A7UXI1"/>
<dbReference type="OrthoDB" id="1738534at2759"/>
<dbReference type="InterPro" id="IPR053134">
    <property type="entry name" value="RNA-dir_DNA_polymerase"/>
</dbReference>
<sequence>MDESVLMDAFVTGLVPSRQAEVMSRYPQNLETCMKEAQLVNDRNLALKLAVVELSNQGLGNVVVELSNQGLGNAVVELSDEVDELELAIVEGTAFRVTIGDGSDRGGRRSCERMEVKLPELTSIADFLAVELGRVDNILGTQWLCTTSFMGRHWPTLTMSFMVGNKPIILTGDPSLIKNWDEEQGEKGEEDLPIIKFLLHQYEDIFVPPTGLPPKREVDHRISTVPGQRPINVRLYKYGHLRKEEIERLVEEMLQAGVIRPSDNPYWSPVLTYARDTIPSDRMKEEDVEKTAFRMHEGHYGFLVMPFGLTTPATFQSLMNQDTVPRPLDLKWVVADEDKIQVMMNWPQPKDVTGLRDFLGLTSYYRRFVRSYGEIATPLTRLLQKTACKWNGEATEAFD</sequence>
<evidence type="ECO:0000313" key="3">
    <source>
        <dbReference type="Proteomes" id="UP000321393"/>
    </source>
</evidence>
<evidence type="ECO:0000313" key="2">
    <source>
        <dbReference type="EMBL" id="TYK02307.1"/>
    </source>
</evidence>
<dbReference type="PANTHER" id="PTHR24559">
    <property type="entry name" value="TRANSPOSON TY3-I GAG-POL POLYPROTEIN"/>
    <property type="match status" value="1"/>
</dbReference>
<dbReference type="Proteomes" id="UP000321393">
    <property type="component" value="Unassembled WGS sequence"/>
</dbReference>
<gene>
    <name evidence="2" type="ORF">E5676_scaffold18G001220</name>
    <name evidence="1" type="ORF">E6C27_scaffold22G004290</name>
</gene>
<organism evidence="1 3">
    <name type="scientific">Cucumis melo var. makuwa</name>
    <name type="common">Oriental melon</name>
    <dbReference type="NCBI Taxonomy" id="1194695"/>
    <lineage>
        <taxon>Eukaryota</taxon>
        <taxon>Viridiplantae</taxon>
        <taxon>Streptophyta</taxon>
        <taxon>Embryophyta</taxon>
        <taxon>Tracheophyta</taxon>
        <taxon>Spermatophyta</taxon>
        <taxon>Magnoliopsida</taxon>
        <taxon>eudicotyledons</taxon>
        <taxon>Gunneridae</taxon>
        <taxon>Pentapetalae</taxon>
        <taxon>rosids</taxon>
        <taxon>fabids</taxon>
        <taxon>Cucurbitales</taxon>
        <taxon>Cucurbitaceae</taxon>
        <taxon>Benincaseae</taxon>
        <taxon>Cucumis</taxon>
    </lineage>
</organism>
<dbReference type="Proteomes" id="UP000321947">
    <property type="component" value="Unassembled WGS sequence"/>
</dbReference>
<comment type="caution">
    <text evidence="1">The sequence shown here is derived from an EMBL/GenBank/DDBJ whole genome shotgun (WGS) entry which is preliminary data.</text>
</comment>